<dbReference type="Gene3D" id="1.10.3470.10">
    <property type="entry name" value="ABC transporter involved in vitamin B12 uptake, BtuC"/>
    <property type="match status" value="1"/>
</dbReference>
<dbReference type="GO" id="GO:0033214">
    <property type="term" value="P:siderophore-iron import into cell"/>
    <property type="evidence" value="ECO:0007669"/>
    <property type="project" value="TreeGrafter"/>
</dbReference>
<feature type="transmembrane region" description="Helical" evidence="8">
    <location>
        <begin position="316"/>
        <end position="336"/>
    </location>
</feature>
<accession>A0A6N7WAU9</accession>
<protein>
    <submittedName>
        <fullName evidence="9">Iron chelate uptake ABC transporter family permease subunit</fullName>
    </submittedName>
</protein>
<feature type="transmembrane region" description="Helical" evidence="8">
    <location>
        <begin position="348"/>
        <end position="365"/>
    </location>
</feature>
<dbReference type="GO" id="GO:0022857">
    <property type="term" value="F:transmembrane transporter activity"/>
    <property type="evidence" value="ECO:0007669"/>
    <property type="project" value="InterPro"/>
</dbReference>
<evidence type="ECO:0000313" key="9">
    <source>
        <dbReference type="EMBL" id="MSS85346.1"/>
    </source>
</evidence>
<feature type="transmembrane region" description="Helical" evidence="8">
    <location>
        <begin position="277"/>
        <end position="304"/>
    </location>
</feature>
<feature type="transmembrane region" description="Helical" evidence="8">
    <location>
        <begin position="48"/>
        <end position="69"/>
    </location>
</feature>
<dbReference type="GO" id="GO:0005886">
    <property type="term" value="C:plasma membrane"/>
    <property type="evidence" value="ECO:0007669"/>
    <property type="project" value="UniProtKB-SubCell"/>
</dbReference>
<evidence type="ECO:0000256" key="3">
    <source>
        <dbReference type="ARBA" id="ARBA00022448"/>
    </source>
</evidence>
<proteinExistence type="inferred from homology"/>
<dbReference type="Proteomes" id="UP000470875">
    <property type="component" value="Unassembled WGS sequence"/>
</dbReference>
<keyword evidence="10" id="KW-1185">Reference proteome</keyword>
<evidence type="ECO:0000313" key="10">
    <source>
        <dbReference type="Proteomes" id="UP000470875"/>
    </source>
</evidence>
<comment type="subcellular location">
    <subcellularLocation>
        <location evidence="1">Cell membrane</location>
        <topology evidence="1">Multi-pass membrane protein</topology>
    </subcellularLocation>
</comment>
<keyword evidence="5 8" id="KW-0812">Transmembrane</keyword>
<reference evidence="9 10" key="1">
    <citation type="submission" date="2019-08" db="EMBL/GenBank/DDBJ databases">
        <title>In-depth cultivation of the pig gut microbiome towards novel bacterial diversity and tailored functional studies.</title>
        <authorList>
            <person name="Wylensek D."/>
            <person name="Hitch T.C.A."/>
            <person name="Clavel T."/>
        </authorList>
    </citation>
    <scope>NUCLEOTIDE SEQUENCE [LARGE SCALE GENOMIC DNA]</scope>
    <source>
        <strain evidence="9 10">WB03_NA08</strain>
    </source>
</reference>
<keyword evidence="6 8" id="KW-1133">Transmembrane helix</keyword>
<dbReference type="SUPFAM" id="SSF81345">
    <property type="entry name" value="ABC transporter involved in vitamin B12 uptake, BtuC"/>
    <property type="match status" value="1"/>
</dbReference>
<organism evidence="9 10">
    <name type="scientific">Scrofimicrobium canadense</name>
    <dbReference type="NCBI Taxonomy" id="2652290"/>
    <lineage>
        <taxon>Bacteria</taxon>
        <taxon>Bacillati</taxon>
        <taxon>Actinomycetota</taxon>
        <taxon>Actinomycetes</taxon>
        <taxon>Actinomycetales</taxon>
        <taxon>Actinomycetaceae</taxon>
        <taxon>Scrofimicrobium</taxon>
    </lineage>
</organism>
<dbReference type="RefSeq" id="WP_154546526.1">
    <property type="nucleotide sequence ID" value="NZ_VULO01000016.1"/>
</dbReference>
<evidence type="ECO:0000256" key="5">
    <source>
        <dbReference type="ARBA" id="ARBA00022692"/>
    </source>
</evidence>
<sequence>MTHQIRVDDGAPAGINAEVWNAAAPPGRVVKVRNVSIIVRPRTAWTTVILLACAVLLGIVAMMVGSLWIPAGEVFAALIDPLRGHFSEETNATVVQTLRLPRVVTGLFAGAALGISGAIFQSVSRNALGSPDVIGFTTGAATGAITQIIIFQGDALAVAASAVIGGFLTALVVYLLSVKGGVTGGFRLILVGIGVGAVLSAANNLLLVMGDLDNAITANIWMSGSLEARKWSQALTIMIGTVVIAPLVIALGRRATLMEMGDDMSSQLGISVERTRLALIALAVILAGLATGAAGPIAFVALAAPQLASRITHSSAVPVVSSAAMGALLLVMADVVTQLLPMNATVPIGRITGVIGGIYLIWLLTRSRQV</sequence>
<evidence type="ECO:0000256" key="6">
    <source>
        <dbReference type="ARBA" id="ARBA00022989"/>
    </source>
</evidence>
<dbReference type="PANTHER" id="PTHR30472:SF24">
    <property type="entry name" value="FERRIC ENTEROBACTIN TRANSPORT SYSTEM PERMEASE PROTEIN FEPG"/>
    <property type="match status" value="1"/>
</dbReference>
<feature type="transmembrane region" description="Helical" evidence="8">
    <location>
        <begin position="103"/>
        <end position="121"/>
    </location>
</feature>
<dbReference type="PANTHER" id="PTHR30472">
    <property type="entry name" value="FERRIC ENTEROBACTIN TRANSPORT SYSTEM PERMEASE PROTEIN"/>
    <property type="match status" value="1"/>
</dbReference>
<dbReference type="Pfam" id="PF01032">
    <property type="entry name" value="FecCD"/>
    <property type="match status" value="1"/>
</dbReference>
<feature type="transmembrane region" description="Helical" evidence="8">
    <location>
        <begin position="156"/>
        <end position="176"/>
    </location>
</feature>
<dbReference type="CDD" id="cd06550">
    <property type="entry name" value="TM_ABC_iron-siderophores_like"/>
    <property type="match status" value="1"/>
</dbReference>
<gene>
    <name evidence="9" type="ORF">FYJ24_11415</name>
</gene>
<keyword evidence="4" id="KW-1003">Cell membrane</keyword>
<name>A0A6N7WAU9_9ACTO</name>
<feature type="transmembrane region" description="Helical" evidence="8">
    <location>
        <begin position="133"/>
        <end position="150"/>
    </location>
</feature>
<evidence type="ECO:0000256" key="4">
    <source>
        <dbReference type="ARBA" id="ARBA00022475"/>
    </source>
</evidence>
<dbReference type="AlphaFoldDB" id="A0A6N7WAU9"/>
<evidence type="ECO:0000256" key="8">
    <source>
        <dbReference type="SAM" id="Phobius"/>
    </source>
</evidence>
<keyword evidence="7 8" id="KW-0472">Membrane</keyword>
<evidence type="ECO:0000256" key="2">
    <source>
        <dbReference type="ARBA" id="ARBA00007935"/>
    </source>
</evidence>
<feature type="transmembrane region" description="Helical" evidence="8">
    <location>
        <begin position="188"/>
        <end position="210"/>
    </location>
</feature>
<comment type="caution">
    <text evidence="9">The sequence shown here is derived from an EMBL/GenBank/DDBJ whole genome shotgun (WGS) entry which is preliminary data.</text>
</comment>
<dbReference type="EMBL" id="VULO01000016">
    <property type="protein sequence ID" value="MSS85346.1"/>
    <property type="molecule type" value="Genomic_DNA"/>
</dbReference>
<dbReference type="InterPro" id="IPR037294">
    <property type="entry name" value="ABC_BtuC-like"/>
</dbReference>
<comment type="similarity">
    <text evidence="2">Belongs to the binding-protein-dependent transport system permease family. FecCD subfamily.</text>
</comment>
<evidence type="ECO:0000256" key="1">
    <source>
        <dbReference type="ARBA" id="ARBA00004651"/>
    </source>
</evidence>
<dbReference type="InterPro" id="IPR000522">
    <property type="entry name" value="ABC_transptr_permease_BtuC"/>
</dbReference>
<evidence type="ECO:0000256" key="7">
    <source>
        <dbReference type="ARBA" id="ARBA00023136"/>
    </source>
</evidence>
<feature type="transmembrane region" description="Helical" evidence="8">
    <location>
        <begin position="230"/>
        <end position="251"/>
    </location>
</feature>
<keyword evidence="3" id="KW-0813">Transport</keyword>